<gene>
    <name evidence="1" type="ORF">LCGC14_2930570</name>
</gene>
<reference evidence="1" key="1">
    <citation type="journal article" date="2015" name="Nature">
        <title>Complex archaea that bridge the gap between prokaryotes and eukaryotes.</title>
        <authorList>
            <person name="Spang A."/>
            <person name="Saw J.H."/>
            <person name="Jorgensen S.L."/>
            <person name="Zaremba-Niedzwiedzka K."/>
            <person name="Martijn J."/>
            <person name="Lind A.E."/>
            <person name="van Eijk R."/>
            <person name="Schleper C."/>
            <person name="Guy L."/>
            <person name="Ettema T.J."/>
        </authorList>
    </citation>
    <scope>NUCLEOTIDE SEQUENCE</scope>
</reference>
<name>A0A0F8ZTP9_9ZZZZ</name>
<proteinExistence type="predicted"/>
<accession>A0A0F8ZTP9</accession>
<protein>
    <submittedName>
        <fullName evidence="1">Uncharacterized protein</fullName>
    </submittedName>
</protein>
<comment type="caution">
    <text evidence="1">The sequence shown here is derived from an EMBL/GenBank/DDBJ whole genome shotgun (WGS) entry which is preliminary data.</text>
</comment>
<organism evidence="1">
    <name type="scientific">marine sediment metagenome</name>
    <dbReference type="NCBI Taxonomy" id="412755"/>
    <lineage>
        <taxon>unclassified sequences</taxon>
        <taxon>metagenomes</taxon>
        <taxon>ecological metagenomes</taxon>
    </lineage>
</organism>
<dbReference type="AlphaFoldDB" id="A0A0F8ZTP9"/>
<evidence type="ECO:0000313" key="1">
    <source>
        <dbReference type="EMBL" id="KKK69784.1"/>
    </source>
</evidence>
<sequence>MCYAMRYDSSNHSRLHFVNNTTMKTPSQTEISTDIGILEWDTSNGYYIFEQNLKAIRSVEERDKEGETLAASQVDPELMHLIFIPTDQVISAITFVANHTLRKLESDSVTGKISLHFIHRLLGWNELIACYARR</sequence>
<dbReference type="EMBL" id="LAZR01058486">
    <property type="protein sequence ID" value="KKK69784.1"/>
    <property type="molecule type" value="Genomic_DNA"/>
</dbReference>